<dbReference type="CDD" id="cd00093">
    <property type="entry name" value="HTH_XRE"/>
    <property type="match status" value="1"/>
</dbReference>
<sequence length="63" mass="7077">MSVAENLAKYQKSRGVTNYRIAKEIGVTQTSIKNWKQKGVTPHPRHVTALAAYFGVTEADMRK</sequence>
<evidence type="ECO:0000259" key="1">
    <source>
        <dbReference type="PROSITE" id="PS50943"/>
    </source>
</evidence>
<evidence type="ECO:0000313" key="2">
    <source>
        <dbReference type="EMBL" id="DAD96311.1"/>
    </source>
</evidence>
<dbReference type="EMBL" id="BK015215">
    <property type="protein sequence ID" value="DAD96311.1"/>
    <property type="molecule type" value="Genomic_DNA"/>
</dbReference>
<dbReference type="SUPFAM" id="SSF47413">
    <property type="entry name" value="lambda repressor-like DNA-binding domains"/>
    <property type="match status" value="1"/>
</dbReference>
<dbReference type="PROSITE" id="PS50943">
    <property type="entry name" value="HTH_CROC1"/>
    <property type="match status" value="1"/>
</dbReference>
<feature type="domain" description="HTH cro/C1-type" evidence="1">
    <location>
        <begin position="7"/>
        <end position="61"/>
    </location>
</feature>
<proteinExistence type="predicted"/>
<dbReference type="InterPro" id="IPR001387">
    <property type="entry name" value="Cro/C1-type_HTH"/>
</dbReference>
<protein>
    <submittedName>
        <fullName evidence="2">Repressor protein CI</fullName>
    </submittedName>
</protein>
<dbReference type="Pfam" id="PF01381">
    <property type="entry name" value="HTH_3"/>
    <property type="match status" value="1"/>
</dbReference>
<dbReference type="GO" id="GO:0003677">
    <property type="term" value="F:DNA binding"/>
    <property type="evidence" value="ECO:0007669"/>
    <property type="project" value="InterPro"/>
</dbReference>
<accession>A0A8S5NPL1</accession>
<dbReference type="InterPro" id="IPR010982">
    <property type="entry name" value="Lambda_DNA-bd_dom_sf"/>
</dbReference>
<dbReference type="Gene3D" id="1.10.260.40">
    <property type="entry name" value="lambda repressor-like DNA-binding domains"/>
    <property type="match status" value="1"/>
</dbReference>
<organism evidence="2">
    <name type="scientific">Myoviridae sp. ctagO6</name>
    <dbReference type="NCBI Taxonomy" id="2826667"/>
    <lineage>
        <taxon>Viruses</taxon>
        <taxon>Duplodnaviria</taxon>
        <taxon>Heunggongvirae</taxon>
        <taxon>Uroviricota</taxon>
        <taxon>Caudoviricetes</taxon>
    </lineage>
</organism>
<name>A0A8S5NPL1_9CAUD</name>
<reference evidence="2" key="1">
    <citation type="journal article" date="2021" name="Proc. Natl. Acad. Sci. U.S.A.">
        <title>A Catalog of Tens of Thousands of Viruses from Human Metagenomes Reveals Hidden Associations with Chronic Diseases.</title>
        <authorList>
            <person name="Tisza M.J."/>
            <person name="Buck C.B."/>
        </authorList>
    </citation>
    <scope>NUCLEOTIDE SEQUENCE</scope>
    <source>
        <strain evidence="2">CtagO6</strain>
    </source>
</reference>